<dbReference type="RefSeq" id="WP_085913033.1">
    <property type="nucleotide sequence ID" value="NZ_AP018920.1"/>
</dbReference>
<organism evidence="1 2">
    <name type="scientific">Pseudonocardia autotrophica</name>
    <name type="common">Amycolata autotrophica</name>
    <name type="synonym">Nocardia autotrophica</name>
    <dbReference type="NCBI Taxonomy" id="2074"/>
    <lineage>
        <taxon>Bacteria</taxon>
        <taxon>Bacillati</taxon>
        <taxon>Actinomycetota</taxon>
        <taxon>Actinomycetes</taxon>
        <taxon>Pseudonocardiales</taxon>
        <taxon>Pseudonocardiaceae</taxon>
        <taxon>Pseudonocardia</taxon>
    </lineage>
</organism>
<comment type="caution">
    <text evidence="1">The sequence shown here is derived from an EMBL/GenBank/DDBJ whole genome shotgun (WGS) entry which is preliminary data.</text>
</comment>
<sequence length="302" mass="33237">MPAHPPIAELLDGAVDLHCHSGPNPFAREFDHVEAARDAQRLNMRGILVKSHHHNTVMDLLAMKRELTDVRTPVFGGVALNAQVGGINPYAVAMSLRMGGRAVWFPTFSSRCHCENDHHGFPESEIDIPNRIVNVVDADGEFVDGVHEVIDLIVESDALMSAGHVSPAEARKLFLAGRDRGVRRMIISHPNFVIDADPAECVEFAELGAYVEHEVGMYDPMGFRKWDPQLLLDWIRKVGPDHTVLSSDLGQRGRPMPVDAFLRVGAELLDRGLGIDELKQVTSRNAAFLLGLDDERPAPVGS</sequence>
<dbReference type="Pfam" id="PF19799">
    <property type="entry name" value="DUF6282"/>
    <property type="match status" value="1"/>
</dbReference>
<reference evidence="1 2" key="1">
    <citation type="submission" date="2016-09" db="EMBL/GenBank/DDBJ databases">
        <title>Pseudonocardia autotrophica DSM535, a candidate organism with high potential of specific P450 cytochromes.</title>
        <authorList>
            <person name="Grumaz C."/>
            <person name="Vainshtein Y."/>
            <person name="Kirstahler P."/>
            <person name="Sohn K."/>
        </authorList>
    </citation>
    <scope>NUCLEOTIDE SEQUENCE [LARGE SCALE GENOMIC DNA]</scope>
    <source>
        <strain evidence="1 2">DSM 535</strain>
    </source>
</reference>
<protein>
    <recommendedName>
        <fullName evidence="3">Amidohydrolase</fullName>
    </recommendedName>
</protein>
<gene>
    <name evidence="1" type="ORF">BG845_02791</name>
</gene>
<dbReference type="SUPFAM" id="SSF51556">
    <property type="entry name" value="Metallo-dependent hydrolases"/>
    <property type="match status" value="1"/>
</dbReference>
<dbReference type="STRING" id="2074.BG845_02791"/>
<dbReference type="EMBL" id="MIGB01000013">
    <property type="protein sequence ID" value="OSY40387.1"/>
    <property type="molecule type" value="Genomic_DNA"/>
</dbReference>
<evidence type="ECO:0008006" key="3">
    <source>
        <dbReference type="Google" id="ProtNLM"/>
    </source>
</evidence>
<accession>A0A1Y2MZV5</accession>
<dbReference type="InterPro" id="IPR046249">
    <property type="entry name" value="DUF6282"/>
</dbReference>
<dbReference type="OrthoDB" id="9789440at2"/>
<evidence type="ECO:0000313" key="1">
    <source>
        <dbReference type="EMBL" id="OSY40387.1"/>
    </source>
</evidence>
<dbReference type="InterPro" id="IPR032466">
    <property type="entry name" value="Metal_Hydrolase"/>
</dbReference>
<dbReference type="Proteomes" id="UP000194360">
    <property type="component" value="Unassembled WGS sequence"/>
</dbReference>
<evidence type="ECO:0000313" key="2">
    <source>
        <dbReference type="Proteomes" id="UP000194360"/>
    </source>
</evidence>
<keyword evidence="2" id="KW-1185">Reference proteome</keyword>
<name>A0A1Y2MZV5_PSEAH</name>
<proteinExistence type="predicted"/>
<dbReference type="AlphaFoldDB" id="A0A1Y2MZV5"/>